<dbReference type="EMBL" id="JAQGDS010000009">
    <property type="protein sequence ID" value="KAJ6258174.1"/>
    <property type="molecule type" value="Genomic_DNA"/>
</dbReference>
<keyword evidence="3" id="KW-1185">Reference proteome</keyword>
<evidence type="ECO:0000313" key="2">
    <source>
        <dbReference type="EMBL" id="KAJ6258174.1"/>
    </source>
</evidence>
<accession>A0AAD6NH80</accession>
<organism evidence="2 3">
    <name type="scientific">Drechslerella dactyloides</name>
    <name type="common">Nematode-trapping fungus</name>
    <name type="synonym">Arthrobotrys dactyloides</name>
    <dbReference type="NCBI Taxonomy" id="74499"/>
    <lineage>
        <taxon>Eukaryota</taxon>
        <taxon>Fungi</taxon>
        <taxon>Dikarya</taxon>
        <taxon>Ascomycota</taxon>
        <taxon>Pezizomycotina</taxon>
        <taxon>Orbiliomycetes</taxon>
        <taxon>Orbiliales</taxon>
        <taxon>Orbiliaceae</taxon>
        <taxon>Drechslerella</taxon>
    </lineage>
</organism>
<name>A0AAD6NH80_DREDA</name>
<feature type="region of interest" description="Disordered" evidence="1">
    <location>
        <begin position="1"/>
        <end position="26"/>
    </location>
</feature>
<evidence type="ECO:0000313" key="3">
    <source>
        <dbReference type="Proteomes" id="UP001221413"/>
    </source>
</evidence>
<sequence>MLVKQTLEDNKAEDSPRKYSDKSMIPTPPDLIYHQKMAVPITGVTPRVEIECLLASVLNAGISKRSTSFSPLCAYPSWPDRPSLNARANSNVLHKESPDILEVPGLARYVNEAPETQAPRLLGRHNFEGFESTPQRNDTAACDKQALHHHQTPYWGQMAIRVLDATWWYRNISPVVSMVSRFSSMLSTPLIERFFDILNAESYAEFGRSSCYQLYRNSVLKAVVKECQSTL</sequence>
<comment type="caution">
    <text evidence="2">The sequence shown here is derived from an EMBL/GenBank/DDBJ whole genome shotgun (WGS) entry which is preliminary data.</text>
</comment>
<feature type="compositionally biased region" description="Basic and acidic residues" evidence="1">
    <location>
        <begin position="1"/>
        <end position="21"/>
    </location>
</feature>
<gene>
    <name evidence="2" type="ORF">Dda_7092</name>
</gene>
<dbReference type="Proteomes" id="UP001221413">
    <property type="component" value="Unassembled WGS sequence"/>
</dbReference>
<reference evidence="2" key="1">
    <citation type="submission" date="2023-01" db="EMBL/GenBank/DDBJ databases">
        <title>The chitinases involved in constricting ring structure development in the nematode-trapping fungus Drechslerella dactyloides.</title>
        <authorList>
            <person name="Wang R."/>
            <person name="Zhang L."/>
            <person name="Tang P."/>
            <person name="Li S."/>
            <person name="Liang L."/>
        </authorList>
    </citation>
    <scope>NUCLEOTIDE SEQUENCE</scope>
    <source>
        <strain evidence="2">YMF1.00031</strain>
    </source>
</reference>
<dbReference type="AlphaFoldDB" id="A0AAD6NH80"/>
<evidence type="ECO:0000256" key="1">
    <source>
        <dbReference type="SAM" id="MobiDB-lite"/>
    </source>
</evidence>
<protein>
    <submittedName>
        <fullName evidence="2">Uncharacterized protein</fullName>
    </submittedName>
</protein>
<proteinExistence type="predicted"/>